<dbReference type="PANTHER" id="PTHR11773:SF1">
    <property type="entry name" value="GLYCINE DEHYDROGENASE (DECARBOXYLATING), MITOCHONDRIAL"/>
    <property type="match status" value="1"/>
</dbReference>
<comment type="similarity">
    <text evidence="5">Belongs to the GcvP family. C-terminal subunit subfamily.</text>
</comment>
<dbReference type="GO" id="GO:0005960">
    <property type="term" value="C:glycine cleavage complex"/>
    <property type="evidence" value="ECO:0007669"/>
    <property type="project" value="TreeGrafter"/>
</dbReference>
<comment type="catalytic activity">
    <reaction evidence="4 5">
        <text>N(6)-[(R)-lipoyl]-L-lysyl-[glycine-cleavage complex H protein] + glycine + H(+) = N(6)-[(R)-S(8)-aminomethyldihydrolipoyl]-L-lysyl-[glycine-cleavage complex H protein] + CO2</text>
        <dbReference type="Rhea" id="RHEA:24304"/>
        <dbReference type="Rhea" id="RHEA-COMP:10494"/>
        <dbReference type="Rhea" id="RHEA-COMP:10495"/>
        <dbReference type="ChEBI" id="CHEBI:15378"/>
        <dbReference type="ChEBI" id="CHEBI:16526"/>
        <dbReference type="ChEBI" id="CHEBI:57305"/>
        <dbReference type="ChEBI" id="CHEBI:83099"/>
        <dbReference type="ChEBI" id="CHEBI:83143"/>
        <dbReference type="EC" id="1.4.4.2"/>
    </reaction>
</comment>
<feature type="modified residue" description="N6-(pyridoxal phosphate)lysine" evidence="5">
    <location>
        <position position="271"/>
    </location>
</feature>
<keyword evidence="2 5" id="KW-0663">Pyridoxal phosphate</keyword>
<evidence type="ECO:0000259" key="7">
    <source>
        <dbReference type="Pfam" id="PF21478"/>
    </source>
</evidence>
<feature type="domain" description="Aminotransferase class V" evidence="6">
    <location>
        <begin position="159"/>
        <end position="278"/>
    </location>
</feature>
<dbReference type="AlphaFoldDB" id="A0A3P3XUG0"/>
<organism evidence="8">
    <name type="scientific">uncultured spirochete</name>
    <dbReference type="NCBI Taxonomy" id="156406"/>
    <lineage>
        <taxon>Bacteria</taxon>
        <taxon>Pseudomonadati</taxon>
        <taxon>Spirochaetota</taxon>
        <taxon>Spirochaetia</taxon>
        <taxon>Spirochaetales</taxon>
        <taxon>environmental samples</taxon>
    </lineage>
</organism>
<evidence type="ECO:0000256" key="3">
    <source>
        <dbReference type="ARBA" id="ARBA00023002"/>
    </source>
</evidence>
<dbReference type="InterPro" id="IPR015424">
    <property type="entry name" value="PyrdxlP-dep_Trfase"/>
</dbReference>
<dbReference type="InterPro" id="IPR015422">
    <property type="entry name" value="PyrdxlP-dep_Trfase_small"/>
</dbReference>
<protein>
    <recommendedName>
        <fullName evidence="5">Probable glycine dehydrogenase (decarboxylating) subunit 2</fullName>
        <ecNumber evidence="5">1.4.4.2</ecNumber>
    </recommendedName>
    <alternativeName>
        <fullName evidence="5">Glycine cleavage system P-protein subunit 2</fullName>
    </alternativeName>
    <alternativeName>
        <fullName evidence="5">Glycine decarboxylase subunit 2</fullName>
    </alternativeName>
    <alternativeName>
        <fullName evidence="5">Glycine dehydrogenase (aminomethyl-transferring) subunit 2</fullName>
    </alternativeName>
</protein>
<dbReference type="GO" id="GO:0005829">
    <property type="term" value="C:cytosol"/>
    <property type="evidence" value="ECO:0007669"/>
    <property type="project" value="TreeGrafter"/>
</dbReference>
<dbReference type="InterPro" id="IPR049316">
    <property type="entry name" value="GDC-P_C"/>
</dbReference>
<dbReference type="InterPro" id="IPR020581">
    <property type="entry name" value="GDC_P"/>
</dbReference>
<dbReference type="PANTHER" id="PTHR11773">
    <property type="entry name" value="GLYCINE DEHYDROGENASE, DECARBOXYLATING"/>
    <property type="match status" value="1"/>
</dbReference>
<keyword evidence="3 5" id="KW-0560">Oxidoreductase</keyword>
<evidence type="ECO:0000256" key="2">
    <source>
        <dbReference type="ARBA" id="ARBA00022898"/>
    </source>
</evidence>
<name>A0A3P3XUG0_9SPIR</name>
<dbReference type="Gene3D" id="6.20.440.10">
    <property type="match status" value="1"/>
</dbReference>
<dbReference type="NCBIfam" id="NF003346">
    <property type="entry name" value="PRK04366.1"/>
    <property type="match status" value="1"/>
</dbReference>
<dbReference type="Pfam" id="PF21478">
    <property type="entry name" value="GcvP2_C"/>
    <property type="match status" value="1"/>
</dbReference>
<comment type="function">
    <text evidence="1 5">The glycine cleavage system catalyzes the degradation of glycine. The P protein binds the alpha-amino group of glycine through its pyridoxal phosphate cofactor; CO(2) is released and the remaining methylamine moiety is then transferred to the lipoamide cofactor of the H protein.</text>
</comment>
<dbReference type="EC" id="1.4.4.2" evidence="5"/>
<evidence type="ECO:0000256" key="4">
    <source>
        <dbReference type="ARBA" id="ARBA00049026"/>
    </source>
</evidence>
<evidence type="ECO:0000313" key="8">
    <source>
        <dbReference type="EMBL" id="SLM19925.1"/>
    </source>
</evidence>
<evidence type="ECO:0000256" key="1">
    <source>
        <dbReference type="ARBA" id="ARBA00003788"/>
    </source>
</evidence>
<dbReference type="FunFam" id="3.90.1150.10:FF:000014">
    <property type="entry name" value="Probable glycine dehydrogenase (decarboxylating) subunit 2"/>
    <property type="match status" value="1"/>
</dbReference>
<gene>
    <name evidence="5 8" type="primary">gcvPB</name>
    <name evidence="8" type="ORF">SPIRO4BDMA_80032</name>
</gene>
<comment type="cofactor">
    <cofactor evidence="5">
        <name>pyridoxal 5'-phosphate</name>
        <dbReference type="ChEBI" id="CHEBI:597326"/>
    </cofactor>
</comment>
<evidence type="ECO:0000259" key="6">
    <source>
        <dbReference type="Pfam" id="PF00266"/>
    </source>
</evidence>
<dbReference type="InterPro" id="IPR000192">
    <property type="entry name" value="Aminotrans_V_dom"/>
</dbReference>
<dbReference type="CDD" id="cd00613">
    <property type="entry name" value="GDC-P"/>
    <property type="match status" value="1"/>
</dbReference>
<comment type="subunit">
    <text evidence="5">The glycine cleavage system is composed of four proteins: P, T, L and H. In this organism, the P 'protein' is a heterodimer of two subunits.</text>
</comment>
<dbReference type="EMBL" id="FWDO01000008">
    <property type="protein sequence ID" value="SLM19925.1"/>
    <property type="molecule type" value="Genomic_DNA"/>
</dbReference>
<evidence type="ECO:0000256" key="5">
    <source>
        <dbReference type="HAMAP-Rule" id="MF_00713"/>
    </source>
</evidence>
<dbReference type="FunFam" id="3.40.640.10:FF:000224">
    <property type="entry name" value="Probable glycine dehydrogenase (decarboxylating) subunit 2"/>
    <property type="match status" value="1"/>
</dbReference>
<accession>A0A3P3XUG0</accession>
<reference evidence="8" key="1">
    <citation type="submission" date="2017-02" db="EMBL/GenBank/DDBJ databases">
        <authorList>
            <person name="Regsiter A."/>
            <person name="William W."/>
        </authorList>
    </citation>
    <scope>NUCLEOTIDE SEQUENCE</scope>
    <source>
        <strain evidence="8">BdmA 4</strain>
    </source>
</reference>
<dbReference type="Pfam" id="PF00266">
    <property type="entry name" value="Aminotran_5"/>
    <property type="match status" value="1"/>
</dbReference>
<dbReference type="HAMAP" id="MF_00713">
    <property type="entry name" value="GcvPB"/>
    <property type="match status" value="1"/>
</dbReference>
<feature type="domain" description="Glycine dehydrogenase C-terminal" evidence="7">
    <location>
        <begin position="351"/>
        <end position="446"/>
    </location>
</feature>
<dbReference type="GO" id="GO:0004375">
    <property type="term" value="F:glycine dehydrogenase (decarboxylating) activity"/>
    <property type="evidence" value="ECO:0007669"/>
    <property type="project" value="UniProtKB-EC"/>
</dbReference>
<dbReference type="InterPro" id="IPR023012">
    <property type="entry name" value="GcvPB"/>
</dbReference>
<dbReference type="GO" id="GO:0019464">
    <property type="term" value="P:glycine decarboxylation via glycine cleavage system"/>
    <property type="evidence" value="ECO:0007669"/>
    <property type="project" value="UniProtKB-UniRule"/>
</dbReference>
<dbReference type="Gene3D" id="3.40.640.10">
    <property type="entry name" value="Type I PLP-dependent aspartate aminotransferase-like (Major domain)"/>
    <property type="match status" value="1"/>
</dbReference>
<sequence>MNTMNMRDEPLVYELSRAGRKGCSLPKPDVPEYAVPEDLAREGLDLPELDELTVVRHFTRLSQKNFSIDTEFYPLGSCTMKYNPKVNEVAASNPGWKNLHPLVGDENAQGALELMWRLQEGLREVGGFAAVSLQPAAGAHGELSGVLMIRAALRERGAHARKKMLIPDSAHGTNPASCTMAGFETQTIPSGPDGNIDMAALRAALDETVAGIMITNPNTLGLFERNIEEICRLVHEAGGYVYGDGANMNALTGIFKPGNSGIDVMHFNLHKTFSTPHGGGGPGAGMVAANKTLAPYLPGPVAVKNGDGYTLEMPPKSIGRVKAFHGNFGVLVRAYSYLLMTGANGLRRVAENAVLNANYLKSLVEDVYPVPYKRNCMHEFVAKGTIADGVHTLDIAKRLIDYGFHPPTIYFPLIVQEALMIEPTETDSKETLDLYADALKKIAMEAVAQPELLHDAPHNAPVARLDEVMAARRPILCYRG</sequence>
<proteinExistence type="inferred from homology"/>
<dbReference type="GO" id="GO:0016594">
    <property type="term" value="F:glycine binding"/>
    <property type="evidence" value="ECO:0007669"/>
    <property type="project" value="TreeGrafter"/>
</dbReference>
<dbReference type="SUPFAM" id="SSF53383">
    <property type="entry name" value="PLP-dependent transferases"/>
    <property type="match status" value="1"/>
</dbReference>
<dbReference type="Gene3D" id="3.90.1150.10">
    <property type="entry name" value="Aspartate Aminotransferase, domain 1"/>
    <property type="match status" value="1"/>
</dbReference>
<dbReference type="GO" id="GO:0030170">
    <property type="term" value="F:pyridoxal phosphate binding"/>
    <property type="evidence" value="ECO:0007669"/>
    <property type="project" value="TreeGrafter"/>
</dbReference>
<dbReference type="InterPro" id="IPR015421">
    <property type="entry name" value="PyrdxlP-dep_Trfase_major"/>
</dbReference>